<dbReference type="GO" id="GO:0005525">
    <property type="term" value="F:GTP binding"/>
    <property type="evidence" value="ECO:0007669"/>
    <property type="project" value="UniProtKB-UniRule"/>
</dbReference>
<dbReference type="InterPro" id="IPR000640">
    <property type="entry name" value="EFG_V-like"/>
</dbReference>
<dbReference type="Pfam" id="PF22042">
    <property type="entry name" value="EF-G_D2"/>
    <property type="match status" value="1"/>
</dbReference>
<keyword evidence="6" id="KW-0648">Protein biosynthesis</keyword>
<dbReference type="FunFam" id="3.30.70.870:FF:000002">
    <property type="entry name" value="Translation elongation factor 2"/>
    <property type="match status" value="1"/>
</dbReference>
<dbReference type="NCBIfam" id="NF009379">
    <property type="entry name" value="PRK12740.1-3"/>
    <property type="match status" value="1"/>
</dbReference>
<accession>A0A0X1KPK5</accession>
<dbReference type="Gene3D" id="3.30.230.10">
    <property type="match status" value="1"/>
</dbReference>
<dbReference type="FunFam" id="3.30.70.240:FF:000001">
    <property type="entry name" value="Elongation factor G"/>
    <property type="match status" value="1"/>
</dbReference>
<dbReference type="GO" id="GO:0003924">
    <property type="term" value="F:GTPase activity"/>
    <property type="evidence" value="ECO:0007669"/>
    <property type="project" value="InterPro"/>
</dbReference>
<evidence type="ECO:0000256" key="4">
    <source>
        <dbReference type="NCBIfam" id="TIGR00484"/>
    </source>
</evidence>
<keyword evidence="2" id="KW-0547">Nucleotide-binding</keyword>
<dbReference type="Pfam" id="PF00009">
    <property type="entry name" value="GTP_EFTU"/>
    <property type="match status" value="1"/>
</dbReference>
<dbReference type="PROSITE" id="PS51722">
    <property type="entry name" value="G_TR_2"/>
    <property type="match status" value="1"/>
</dbReference>
<dbReference type="NCBIfam" id="NF009381">
    <property type="entry name" value="PRK12740.1-5"/>
    <property type="match status" value="1"/>
</dbReference>
<dbReference type="KEGG" id="phy:AJ81_02085"/>
<dbReference type="PATRIC" id="fig|1123384.7.peg.413"/>
<dbReference type="NCBIfam" id="NF009891">
    <property type="entry name" value="PRK13351.1-1"/>
    <property type="match status" value="1"/>
</dbReference>
<dbReference type="SMART" id="SM00838">
    <property type="entry name" value="EFG_C"/>
    <property type="match status" value="1"/>
</dbReference>
<dbReference type="CDD" id="cd01434">
    <property type="entry name" value="EFG_mtEFG1_IV"/>
    <property type="match status" value="1"/>
</dbReference>
<keyword evidence="7" id="KW-1185">Reference proteome</keyword>
<dbReference type="PANTHER" id="PTHR43261">
    <property type="entry name" value="TRANSLATION ELONGATION FACTOR G-RELATED"/>
    <property type="match status" value="1"/>
</dbReference>
<dbReference type="InterPro" id="IPR009000">
    <property type="entry name" value="Transl_B-barrel_sf"/>
</dbReference>
<dbReference type="PaxDb" id="1123384-AJ81_02085"/>
<dbReference type="NCBIfam" id="TIGR00231">
    <property type="entry name" value="small_GTP"/>
    <property type="match status" value="1"/>
</dbReference>
<dbReference type="CDD" id="cd16262">
    <property type="entry name" value="EFG_III"/>
    <property type="match status" value="1"/>
</dbReference>
<name>A0A0X1KPK5_9THEM</name>
<feature type="domain" description="Tr-type G" evidence="5">
    <location>
        <begin position="6"/>
        <end position="272"/>
    </location>
</feature>
<dbReference type="Gene3D" id="3.30.70.870">
    <property type="entry name" value="Elongation Factor G (Translational Gtpase), domain 3"/>
    <property type="match status" value="1"/>
</dbReference>
<keyword evidence="3" id="KW-0342">GTP-binding</keyword>
<evidence type="ECO:0000256" key="2">
    <source>
        <dbReference type="ARBA" id="ARBA00022741"/>
    </source>
</evidence>
<dbReference type="InterPro" id="IPR009022">
    <property type="entry name" value="EFG_III"/>
</dbReference>
<organism evidence="6 7">
    <name type="scientific">Pseudothermotoga hypogea DSM 11164 = NBRC 106472</name>
    <dbReference type="NCBI Taxonomy" id="1123384"/>
    <lineage>
        <taxon>Bacteria</taxon>
        <taxon>Thermotogati</taxon>
        <taxon>Thermotogota</taxon>
        <taxon>Thermotogae</taxon>
        <taxon>Thermotogales</taxon>
        <taxon>Thermotogaceae</taxon>
        <taxon>Pseudothermotoga</taxon>
    </lineage>
</organism>
<proteinExistence type="inferred from homology"/>
<dbReference type="InterPro" id="IPR047872">
    <property type="entry name" value="EFG_IV"/>
</dbReference>
<dbReference type="InterPro" id="IPR041095">
    <property type="entry name" value="EFG_II"/>
</dbReference>
<dbReference type="RefSeq" id="WP_031503635.1">
    <property type="nucleotide sequence ID" value="NC_022795.1"/>
</dbReference>
<evidence type="ECO:0000256" key="3">
    <source>
        <dbReference type="ARBA" id="ARBA00023134"/>
    </source>
</evidence>
<dbReference type="Gene3D" id="3.40.50.300">
    <property type="entry name" value="P-loop containing nucleotide triphosphate hydrolases"/>
    <property type="match status" value="1"/>
</dbReference>
<dbReference type="EMBL" id="CP007141">
    <property type="protein sequence ID" value="AJC73192.1"/>
    <property type="molecule type" value="Genomic_DNA"/>
</dbReference>
<dbReference type="InterPro" id="IPR053905">
    <property type="entry name" value="EF-G-like_DII"/>
</dbReference>
<dbReference type="Gene3D" id="3.30.70.240">
    <property type="match status" value="1"/>
</dbReference>
<dbReference type="NCBIfam" id="TIGR00484">
    <property type="entry name" value="EF-G"/>
    <property type="match status" value="1"/>
</dbReference>
<gene>
    <name evidence="6" type="ORF">AJ81_02085</name>
</gene>
<dbReference type="InterPro" id="IPR000795">
    <property type="entry name" value="T_Tr_GTP-bd_dom"/>
</dbReference>
<dbReference type="SUPFAM" id="SSF52540">
    <property type="entry name" value="P-loop containing nucleoside triphosphate hydrolases"/>
    <property type="match status" value="1"/>
</dbReference>
<evidence type="ECO:0000259" key="5">
    <source>
        <dbReference type="PROSITE" id="PS51722"/>
    </source>
</evidence>
<dbReference type="CDD" id="cd04170">
    <property type="entry name" value="EF-G_bact"/>
    <property type="match status" value="1"/>
</dbReference>
<dbReference type="SUPFAM" id="SSF54980">
    <property type="entry name" value="EF-G C-terminal domain-like"/>
    <property type="match status" value="2"/>
</dbReference>
<sequence length="686" mass="75516">MAIAAEKKRNFVLIGHNGSGKSLLTSSMIKTAGLADRISNKLVDVDPLEEAKGSSINSHVFTFMWKDHLLTAIDTPGFGDFIAEVINSIFVSENVVSVINAVSGVEIQTERTWQIAQQMSKPIMVFVNQMDKERANFENVLESVKSAFECKIVPLVLPIGSEANFKGIVDLVGMKAYVYEDGKSRAVEVPSDMAKQVEEAKLKLLEDIVESDDVLMEKYLEGQEISEEELRTALVKAYKSGAIVPALCGSAEKGIGVDLLLDAIVDLGANPLEAKPLKAVLESGEETLVSASETEPFCAYIFKNVVDPFVGRVSYIKIISGNARPGDNFVNANRGTSDRISKLYWARGKEQVEIEAASCGEIVVLPKLKEASVSETLTHKDRRLKIVPPQFPEPMFSRSVNPRSKTDIDKISNGLSRLSESDPTFKWEYDPETGETVVSGLGTIHLDVMIEKLKNIFSVDVEVGKPKIAYRETITRKAVAEYKHKKQTGGHGQYGHVKIELEPLPRGAGFEFVDKIFGGAIPKNFIPSVEKGIVEAMKRGSLAGYPVVDVRVTLFDGSYHEVDSSDIAFQIAAIQAFRKGMEEARPVILEPIMEVEIFCPDEVAGDVMGEVTSRRGRPQGMEPAGRGMSKIKAEVPLAEMLDFSGRLSGITSGRGYFTMKFLKYQEVPPNIQEKIIQERKQEQQNA</sequence>
<keyword evidence="6" id="KW-0251">Elongation factor</keyword>
<dbReference type="InterPro" id="IPR035647">
    <property type="entry name" value="EFG_III/V"/>
</dbReference>
<dbReference type="Proteomes" id="UP000077469">
    <property type="component" value="Chromosome"/>
</dbReference>
<evidence type="ECO:0000256" key="1">
    <source>
        <dbReference type="ARBA" id="ARBA00005870"/>
    </source>
</evidence>
<comment type="similarity">
    <text evidence="1">Belongs to the TRAFAC class translation factor GTPase superfamily. Classic translation factor GTPase family. EF-G/EF-2 subfamily.</text>
</comment>
<dbReference type="InterPro" id="IPR035649">
    <property type="entry name" value="EFG_V"/>
</dbReference>
<dbReference type="Gene3D" id="2.40.30.10">
    <property type="entry name" value="Translation factors"/>
    <property type="match status" value="1"/>
</dbReference>
<dbReference type="STRING" id="1123384.AJ81_02085"/>
<dbReference type="Pfam" id="PF03764">
    <property type="entry name" value="EFG_IV"/>
    <property type="match status" value="1"/>
</dbReference>
<evidence type="ECO:0000313" key="6">
    <source>
        <dbReference type="EMBL" id="AJC73192.1"/>
    </source>
</evidence>
<evidence type="ECO:0000313" key="7">
    <source>
        <dbReference type="Proteomes" id="UP000077469"/>
    </source>
</evidence>
<dbReference type="InterPro" id="IPR005225">
    <property type="entry name" value="Small_GTP-bd"/>
</dbReference>
<dbReference type="GO" id="GO:0003746">
    <property type="term" value="F:translation elongation factor activity"/>
    <property type="evidence" value="ECO:0007669"/>
    <property type="project" value="UniProtKB-UniRule"/>
</dbReference>
<dbReference type="PANTHER" id="PTHR43261:SF6">
    <property type="entry name" value="ELONGATION FACTOR G-LIKE PROTEIN"/>
    <property type="match status" value="1"/>
</dbReference>
<dbReference type="AlphaFoldDB" id="A0A0X1KPK5"/>
<dbReference type="InterPro" id="IPR014721">
    <property type="entry name" value="Ribsml_uS5_D2-typ_fold_subgr"/>
</dbReference>
<dbReference type="InterPro" id="IPR004540">
    <property type="entry name" value="Transl_elong_EFG/EF2"/>
</dbReference>
<dbReference type="Pfam" id="PF14492">
    <property type="entry name" value="EFG_III"/>
    <property type="match status" value="1"/>
</dbReference>
<reference evidence="6 7" key="1">
    <citation type="submission" date="2014-01" db="EMBL/GenBank/DDBJ databases">
        <title>Genome sequencing of Thermotog hypogea.</title>
        <authorList>
            <person name="Zhang X."/>
            <person name="Alvare G."/>
            <person name="Fristensky B."/>
            <person name="Chen L."/>
            <person name="Suen T."/>
            <person name="Chen Q."/>
            <person name="Ma K."/>
        </authorList>
    </citation>
    <scope>NUCLEOTIDE SEQUENCE [LARGE SCALE GENOMIC DNA]</scope>
    <source>
        <strain evidence="6 7">DSM 11164</strain>
    </source>
</reference>
<dbReference type="CDD" id="cd03713">
    <property type="entry name" value="EFG_mtEFG_C"/>
    <property type="match status" value="1"/>
</dbReference>
<dbReference type="SMART" id="SM00889">
    <property type="entry name" value="EFG_IV"/>
    <property type="match status" value="1"/>
</dbReference>
<dbReference type="SUPFAM" id="SSF54211">
    <property type="entry name" value="Ribosomal protein S5 domain 2-like"/>
    <property type="match status" value="1"/>
</dbReference>
<protein>
    <recommendedName>
        <fullName evidence="4">Elongation factor G</fullName>
    </recommendedName>
</protein>
<dbReference type="FunFam" id="3.30.230.10:FF:000003">
    <property type="entry name" value="Elongation factor G"/>
    <property type="match status" value="1"/>
</dbReference>
<dbReference type="Pfam" id="PF00679">
    <property type="entry name" value="EFG_C"/>
    <property type="match status" value="1"/>
</dbReference>
<dbReference type="OrthoDB" id="9804431at2"/>
<dbReference type="GO" id="GO:0032790">
    <property type="term" value="P:ribosome disassembly"/>
    <property type="evidence" value="ECO:0007669"/>
    <property type="project" value="TreeGrafter"/>
</dbReference>
<dbReference type="InterPro" id="IPR020568">
    <property type="entry name" value="Ribosomal_Su5_D2-typ_SF"/>
</dbReference>
<dbReference type="SUPFAM" id="SSF50447">
    <property type="entry name" value="Translation proteins"/>
    <property type="match status" value="1"/>
</dbReference>
<dbReference type="InterPro" id="IPR005517">
    <property type="entry name" value="Transl_elong_EFG/EF2_IV"/>
</dbReference>
<dbReference type="InterPro" id="IPR027417">
    <property type="entry name" value="P-loop_NTPase"/>
</dbReference>